<evidence type="ECO:0000313" key="3">
    <source>
        <dbReference type="EMBL" id="KKK91910.1"/>
    </source>
</evidence>
<comment type="caution">
    <text evidence="3">The sequence shown here is derived from an EMBL/GenBank/DDBJ whole genome shotgun (WGS) entry which is preliminary data.</text>
</comment>
<dbReference type="InterPro" id="IPR010095">
    <property type="entry name" value="Cas12f1-like_TNB"/>
</dbReference>
<reference evidence="3" key="1">
    <citation type="journal article" date="2015" name="Nature">
        <title>Complex archaea that bridge the gap between prokaryotes and eukaryotes.</title>
        <authorList>
            <person name="Spang A."/>
            <person name="Saw J.H."/>
            <person name="Jorgensen S.L."/>
            <person name="Zaremba-Niedzwiedzka K."/>
            <person name="Martijn J."/>
            <person name="Lind A.E."/>
            <person name="van Eijk R."/>
            <person name="Schleper C."/>
            <person name="Guy L."/>
            <person name="Ettema T.J."/>
        </authorList>
    </citation>
    <scope>NUCLEOTIDE SEQUENCE</scope>
</reference>
<proteinExistence type="predicted"/>
<gene>
    <name evidence="3" type="ORF">LCGC14_2708220</name>
</gene>
<organism evidence="3">
    <name type="scientific">marine sediment metagenome</name>
    <dbReference type="NCBI Taxonomy" id="412755"/>
    <lineage>
        <taxon>unclassified sequences</taxon>
        <taxon>metagenomes</taxon>
        <taxon>ecological metagenomes</taxon>
    </lineage>
</organism>
<name>A0A0F9A1G3_9ZZZZ</name>
<evidence type="ECO:0000256" key="1">
    <source>
        <dbReference type="ARBA" id="ARBA00023125"/>
    </source>
</evidence>
<feature type="non-terminal residue" evidence="3">
    <location>
        <position position="1"/>
    </location>
</feature>
<dbReference type="GO" id="GO:0003677">
    <property type="term" value="F:DNA binding"/>
    <property type="evidence" value="ECO:0007669"/>
    <property type="project" value="UniProtKB-KW"/>
</dbReference>
<dbReference type="Pfam" id="PF07282">
    <property type="entry name" value="Cas12f1-like_TNB"/>
    <property type="match status" value="1"/>
</dbReference>
<feature type="domain" description="Cas12f1-like TNB" evidence="2">
    <location>
        <begin position="16"/>
        <end position="83"/>
    </location>
</feature>
<sequence length="141" mass="16347">IMQNHHLSRHIADSGWSRFFTKLSYKTEWYGSRLIKAPRFYPSSKTCCVCGSIKPELRLKERQFVCGICGFTIDRDENAARNLEYLSTSLDNKHPTGTTGSSGGKLRLWRHLWRRNPSTDFGGVYESCVIETGNRYRKHRN</sequence>
<evidence type="ECO:0000259" key="2">
    <source>
        <dbReference type="Pfam" id="PF07282"/>
    </source>
</evidence>
<protein>
    <recommendedName>
        <fullName evidence="2">Cas12f1-like TNB domain-containing protein</fullName>
    </recommendedName>
</protein>
<keyword evidence="1" id="KW-0238">DNA-binding</keyword>
<dbReference type="EMBL" id="LAZR01048447">
    <property type="protein sequence ID" value="KKK91910.1"/>
    <property type="molecule type" value="Genomic_DNA"/>
</dbReference>
<dbReference type="AlphaFoldDB" id="A0A0F9A1G3"/>
<accession>A0A0F9A1G3</accession>